<evidence type="ECO:0000313" key="2">
    <source>
        <dbReference type="EMBL" id="POM81053.1"/>
    </source>
</evidence>
<reference evidence="2 3" key="1">
    <citation type="journal article" date="2017" name="Genome Biol. Evol.">
        <title>Phytophthora megakarya and P. palmivora, closely related causal agents of cacao black pod rot, underwent increases in genome sizes and gene numbers by different mechanisms.</title>
        <authorList>
            <person name="Ali S.S."/>
            <person name="Shao J."/>
            <person name="Lary D.J."/>
            <person name="Kronmiller B."/>
            <person name="Shen D."/>
            <person name="Strem M.D."/>
            <person name="Amoako-Attah I."/>
            <person name="Akrofi A.Y."/>
            <person name="Begoude B.A."/>
            <person name="Ten Hoopen G.M."/>
            <person name="Coulibaly K."/>
            <person name="Kebe B.I."/>
            <person name="Melnick R.L."/>
            <person name="Guiltinan M.J."/>
            <person name="Tyler B.M."/>
            <person name="Meinhardt L.W."/>
            <person name="Bailey B.A."/>
        </authorList>
    </citation>
    <scope>NUCLEOTIDE SEQUENCE [LARGE SCALE GENOMIC DNA]</scope>
    <source>
        <strain evidence="3">sbr112.9</strain>
    </source>
</reference>
<name>A0A2P4YTD8_9STRA</name>
<proteinExistence type="predicted"/>
<dbReference type="Proteomes" id="UP000237271">
    <property type="component" value="Unassembled WGS sequence"/>
</dbReference>
<gene>
    <name evidence="2" type="ORF">PHPALM_1033</name>
</gene>
<keyword evidence="3" id="KW-1185">Reference proteome</keyword>
<evidence type="ECO:0000313" key="3">
    <source>
        <dbReference type="Proteomes" id="UP000237271"/>
    </source>
</evidence>
<feature type="compositionally biased region" description="Basic and acidic residues" evidence="1">
    <location>
        <begin position="1"/>
        <end position="14"/>
    </location>
</feature>
<evidence type="ECO:0000256" key="1">
    <source>
        <dbReference type="SAM" id="MobiDB-lite"/>
    </source>
</evidence>
<comment type="caution">
    <text evidence="2">The sequence shown here is derived from an EMBL/GenBank/DDBJ whole genome shotgun (WGS) entry which is preliminary data.</text>
</comment>
<sequence>MEEKVLSSSDKKDSQPSVGLYRPREDDLDASSPKRSCSEVQVAPSTSEAPAAPRTDHSVSDTWMSSARVIADRVGNSLPPHPISLYVCSSVVDDASAITMNVSRYRLEGAVITSHWSTSSVIKTRRKYIAIAKCPSDRHFVKAGMPLLTTSTKIYEIPNAVYDGLIHQKCAQGHAREALQPFVNARVLPHADNDVGDEVIPNRQMILKMRKPSQQKLAHQNCDRTQVAKSAHTSCNADRLVKPQVSRHPDLQTNVGSWSVKALGPPKDDPPELPSKAGGLLKIRVGEPLRRARGG</sequence>
<dbReference type="OrthoDB" id="146558at2759"/>
<organism evidence="2 3">
    <name type="scientific">Phytophthora palmivora</name>
    <dbReference type="NCBI Taxonomy" id="4796"/>
    <lineage>
        <taxon>Eukaryota</taxon>
        <taxon>Sar</taxon>
        <taxon>Stramenopiles</taxon>
        <taxon>Oomycota</taxon>
        <taxon>Peronosporomycetes</taxon>
        <taxon>Peronosporales</taxon>
        <taxon>Peronosporaceae</taxon>
        <taxon>Phytophthora</taxon>
    </lineage>
</organism>
<feature type="region of interest" description="Disordered" evidence="1">
    <location>
        <begin position="1"/>
        <end position="60"/>
    </location>
</feature>
<protein>
    <submittedName>
        <fullName evidence="2">Uncharacterized protein</fullName>
    </submittedName>
</protein>
<feature type="region of interest" description="Disordered" evidence="1">
    <location>
        <begin position="258"/>
        <end position="278"/>
    </location>
</feature>
<feature type="compositionally biased region" description="Polar residues" evidence="1">
    <location>
        <begin position="33"/>
        <end position="48"/>
    </location>
</feature>
<dbReference type="AlphaFoldDB" id="A0A2P4YTD8"/>
<accession>A0A2P4YTD8</accession>
<dbReference type="EMBL" id="NCKW01000186">
    <property type="protein sequence ID" value="POM81053.1"/>
    <property type="molecule type" value="Genomic_DNA"/>
</dbReference>